<dbReference type="STRING" id="80878.RP29_15175"/>
<feature type="region of interest" description="Disordered" evidence="1">
    <location>
        <begin position="1"/>
        <end position="26"/>
    </location>
</feature>
<dbReference type="AlphaFoldDB" id="A0A0D7K6S6"/>
<evidence type="ECO:0000313" key="5">
    <source>
        <dbReference type="Proteomes" id="UP000032566"/>
    </source>
</evidence>
<evidence type="ECO:0000256" key="2">
    <source>
        <dbReference type="SAM" id="Phobius"/>
    </source>
</evidence>
<dbReference type="InterPro" id="IPR029016">
    <property type="entry name" value="GAF-like_dom_sf"/>
</dbReference>
<keyword evidence="2" id="KW-1133">Transmembrane helix</keyword>
<feature type="compositionally biased region" description="Low complexity" evidence="1">
    <location>
        <begin position="1"/>
        <end position="22"/>
    </location>
</feature>
<dbReference type="RefSeq" id="WP_044400259.1">
    <property type="nucleotide sequence ID" value="NZ_JXYQ01000053.1"/>
</dbReference>
<keyword evidence="2" id="KW-0812">Transmembrane</keyword>
<dbReference type="Pfam" id="PF16963">
    <property type="entry name" value="PelD_GGDEF"/>
    <property type="match status" value="1"/>
</dbReference>
<dbReference type="Gene3D" id="3.30.70.2880">
    <property type="match status" value="1"/>
</dbReference>
<organism evidence="4 5">
    <name type="scientific">Acidovorax temperans</name>
    <dbReference type="NCBI Taxonomy" id="80878"/>
    <lineage>
        <taxon>Bacteria</taxon>
        <taxon>Pseudomonadati</taxon>
        <taxon>Pseudomonadota</taxon>
        <taxon>Betaproteobacteria</taxon>
        <taxon>Burkholderiales</taxon>
        <taxon>Comamonadaceae</taxon>
        <taxon>Acidovorax</taxon>
    </lineage>
</organism>
<evidence type="ECO:0000313" key="4">
    <source>
        <dbReference type="EMBL" id="KJA09684.1"/>
    </source>
</evidence>
<protein>
    <submittedName>
        <fullName evidence="4">Membrane protein</fullName>
    </submittedName>
</protein>
<evidence type="ECO:0000256" key="1">
    <source>
        <dbReference type="SAM" id="MobiDB-lite"/>
    </source>
</evidence>
<accession>A0A0D7K6S6</accession>
<proteinExistence type="predicted"/>
<gene>
    <name evidence="4" type="ORF">RP29_15175</name>
</gene>
<feature type="transmembrane region" description="Helical" evidence="2">
    <location>
        <begin position="118"/>
        <end position="137"/>
    </location>
</feature>
<evidence type="ECO:0000259" key="3">
    <source>
        <dbReference type="Pfam" id="PF16963"/>
    </source>
</evidence>
<dbReference type="Proteomes" id="UP000032566">
    <property type="component" value="Unassembled WGS sequence"/>
</dbReference>
<feature type="transmembrane region" description="Helical" evidence="2">
    <location>
        <begin position="82"/>
        <end position="106"/>
    </location>
</feature>
<keyword evidence="5" id="KW-1185">Reference proteome</keyword>
<keyword evidence="2" id="KW-0472">Membrane</keyword>
<dbReference type="Gene3D" id="3.30.450.40">
    <property type="match status" value="1"/>
</dbReference>
<dbReference type="EMBL" id="JXYQ01000053">
    <property type="protein sequence ID" value="KJA09684.1"/>
    <property type="molecule type" value="Genomic_DNA"/>
</dbReference>
<name>A0A0D7K6S6_9BURK</name>
<dbReference type="PATRIC" id="fig|80878.5.peg.2936"/>
<reference evidence="4 5" key="1">
    <citation type="submission" date="2014-12" db="EMBL/GenBank/DDBJ databases">
        <title>Isolation of bacteria from lake water.</title>
        <authorList>
            <person name="Sheng K.-Y."/>
            <person name="Chin P.-S."/>
            <person name="Chan K.-G."/>
            <person name="Tan G.S."/>
        </authorList>
    </citation>
    <scope>NUCLEOTIDE SEQUENCE [LARGE SCALE GENOMIC DNA]</scope>
    <source>
        <strain evidence="4 5">KY4</strain>
    </source>
</reference>
<dbReference type="OrthoDB" id="5442761at2"/>
<feature type="domain" description="PelD GGDEF" evidence="3">
    <location>
        <begin position="331"/>
        <end position="453"/>
    </location>
</feature>
<sequence>MQADDQATTARSDDAAAPAAQRKPGFSGAPLGKLGAAGDRPWLVTLESLLVPGIAVAVGVAFNPEDPLGVHAEFHWAWLAPVIVALRYGPLAGLGAGVVLLLAWVALHVGHMDQFPQIFFLGGLITVMLVGEFSSLWRARTRRAEAVQYYLDQRLEHLIRQYYLLRLSHDRLEQELIGRPMSMRDALKTLRGLSGSDDEAQILLRLLAQYCQISSAALHPVHDHKLEKTAIATIGSPVAVDPKDPLLTQALETRTLCHVVQATVRQEATRYLVAAPLLDIGGDVYAMLLIDELPFFALQNENLQTINLLLGYYTDGLSTQALSAPLVEQVPDCPPEFAFELQRLWRMYESTQVPSIVVALEFNQDAVDRDLPQQFLRLKRMMDESWAIAGPKRHVLAILMPLGEASTAEGFIARLEEWIRRKQNTGLAQAGIFPHPLPLADSGGPLPMLQKLLQLAHA</sequence>
<dbReference type="InterPro" id="IPR038367">
    <property type="entry name" value="PelD_GGDEF_sf"/>
</dbReference>
<dbReference type="InterPro" id="IPR031583">
    <property type="entry name" value="PelD_GGDEF"/>
</dbReference>
<comment type="caution">
    <text evidence="4">The sequence shown here is derived from an EMBL/GenBank/DDBJ whole genome shotgun (WGS) entry which is preliminary data.</text>
</comment>